<evidence type="ECO:0000256" key="1">
    <source>
        <dbReference type="ARBA" id="ARBA00005568"/>
    </source>
</evidence>
<accession>A0A383C758</accession>
<proteinExistence type="inferred from homology"/>
<sequence length="122" mass="13697">MKKNTILEIWKNNKACINGWLSIPNSFTAEAMSKMGWDTITIDLQHGQNDYSTSIAMLQSISNSEVVPFARVSWNEPGIIMKMLDLGVMGIIAPMINTKKECEDFVSYCNYPPNGQRSFGPM</sequence>
<dbReference type="PANTHER" id="PTHR30502:SF0">
    <property type="entry name" value="PHOSPHOENOLPYRUVATE CARBOXYLASE FAMILY PROTEIN"/>
    <property type="match status" value="1"/>
</dbReference>
<evidence type="ECO:0000256" key="3">
    <source>
        <dbReference type="ARBA" id="ARBA00023239"/>
    </source>
</evidence>
<feature type="non-terminal residue" evidence="5">
    <location>
        <position position="122"/>
    </location>
</feature>
<dbReference type="EMBL" id="UINC01206560">
    <property type="protein sequence ID" value="SVE28237.1"/>
    <property type="molecule type" value="Genomic_DNA"/>
</dbReference>
<name>A0A383C758_9ZZZZ</name>
<protein>
    <recommendedName>
        <fullName evidence="4">HpcH/HpaI aldolase/citrate lyase domain-containing protein</fullName>
    </recommendedName>
</protein>
<dbReference type="PANTHER" id="PTHR30502">
    <property type="entry name" value="2-KETO-3-DEOXY-L-RHAMNONATE ALDOLASE"/>
    <property type="match status" value="1"/>
</dbReference>
<dbReference type="GO" id="GO:0016832">
    <property type="term" value="F:aldehyde-lyase activity"/>
    <property type="evidence" value="ECO:0007669"/>
    <property type="project" value="TreeGrafter"/>
</dbReference>
<dbReference type="Gene3D" id="3.20.20.60">
    <property type="entry name" value="Phosphoenolpyruvate-binding domains"/>
    <property type="match status" value="1"/>
</dbReference>
<gene>
    <name evidence="5" type="ORF">METZ01_LOCUS481091</name>
</gene>
<dbReference type="Pfam" id="PF03328">
    <property type="entry name" value="HpcH_HpaI"/>
    <property type="match status" value="1"/>
</dbReference>
<dbReference type="SUPFAM" id="SSF51621">
    <property type="entry name" value="Phosphoenolpyruvate/pyruvate domain"/>
    <property type="match status" value="1"/>
</dbReference>
<dbReference type="InterPro" id="IPR005000">
    <property type="entry name" value="Aldolase/citrate-lyase_domain"/>
</dbReference>
<comment type="similarity">
    <text evidence="1">Belongs to the HpcH/HpaI aldolase family.</text>
</comment>
<organism evidence="5">
    <name type="scientific">marine metagenome</name>
    <dbReference type="NCBI Taxonomy" id="408172"/>
    <lineage>
        <taxon>unclassified sequences</taxon>
        <taxon>metagenomes</taxon>
        <taxon>ecological metagenomes</taxon>
    </lineage>
</organism>
<feature type="domain" description="HpcH/HpaI aldolase/citrate lyase" evidence="4">
    <location>
        <begin position="20"/>
        <end position="118"/>
    </location>
</feature>
<evidence type="ECO:0000256" key="2">
    <source>
        <dbReference type="ARBA" id="ARBA00022723"/>
    </source>
</evidence>
<dbReference type="AlphaFoldDB" id="A0A383C758"/>
<keyword evidence="3" id="KW-0456">Lyase</keyword>
<dbReference type="InterPro" id="IPR050251">
    <property type="entry name" value="HpcH-HpaI_aldolase"/>
</dbReference>
<dbReference type="GO" id="GO:0005737">
    <property type="term" value="C:cytoplasm"/>
    <property type="evidence" value="ECO:0007669"/>
    <property type="project" value="TreeGrafter"/>
</dbReference>
<reference evidence="5" key="1">
    <citation type="submission" date="2018-05" db="EMBL/GenBank/DDBJ databases">
        <authorList>
            <person name="Lanie J.A."/>
            <person name="Ng W.-L."/>
            <person name="Kazmierczak K.M."/>
            <person name="Andrzejewski T.M."/>
            <person name="Davidsen T.M."/>
            <person name="Wayne K.J."/>
            <person name="Tettelin H."/>
            <person name="Glass J.I."/>
            <person name="Rusch D."/>
            <person name="Podicherti R."/>
            <person name="Tsui H.-C.T."/>
            <person name="Winkler M.E."/>
        </authorList>
    </citation>
    <scope>NUCLEOTIDE SEQUENCE</scope>
</reference>
<keyword evidence="2" id="KW-0479">Metal-binding</keyword>
<evidence type="ECO:0000259" key="4">
    <source>
        <dbReference type="Pfam" id="PF03328"/>
    </source>
</evidence>
<dbReference type="InterPro" id="IPR015813">
    <property type="entry name" value="Pyrv/PenolPyrv_kinase-like_dom"/>
</dbReference>
<evidence type="ECO:0000313" key="5">
    <source>
        <dbReference type="EMBL" id="SVE28237.1"/>
    </source>
</evidence>
<dbReference type="InterPro" id="IPR040442">
    <property type="entry name" value="Pyrv_kinase-like_dom_sf"/>
</dbReference>
<dbReference type="GO" id="GO:0046872">
    <property type="term" value="F:metal ion binding"/>
    <property type="evidence" value="ECO:0007669"/>
    <property type="project" value="UniProtKB-KW"/>
</dbReference>